<dbReference type="EMBL" id="UOED01000082">
    <property type="protein sequence ID" value="VAV93557.1"/>
    <property type="molecule type" value="Genomic_DNA"/>
</dbReference>
<dbReference type="InterPro" id="IPR052029">
    <property type="entry name" value="PpiD_chaperone"/>
</dbReference>
<dbReference type="Gene3D" id="1.10.4030.10">
    <property type="entry name" value="Porin chaperone SurA, peptide-binding domain"/>
    <property type="match status" value="1"/>
</dbReference>
<proteinExistence type="inferred from homology"/>
<dbReference type="SUPFAM" id="SSF109998">
    <property type="entry name" value="Triger factor/SurA peptide-binding domain-like"/>
    <property type="match status" value="1"/>
</dbReference>
<evidence type="ECO:0000256" key="1">
    <source>
        <dbReference type="ARBA" id="ARBA00004382"/>
    </source>
</evidence>
<dbReference type="PANTHER" id="PTHR47529:SF1">
    <property type="entry name" value="PERIPLASMIC CHAPERONE PPID"/>
    <property type="match status" value="1"/>
</dbReference>
<feature type="transmembrane region" description="Helical" evidence="11">
    <location>
        <begin position="12"/>
        <end position="31"/>
    </location>
</feature>
<keyword evidence="5 11" id="KW-1133">Transmembrane helix</keyword>
<keyword evidence="3" id="KW-0997">Cell inner membrane</keyword>
<keyword evidence="4 11" id="KW-0812">Transmembrane</keyword>
<evidence type="ECO:0000256" key="6">
    <source>
        <dbReference type="ARBA" id="ARBA00023136"/>
    </source>
</evidence>
<name>A0A3B0RN89_9ZZZZ</name>
<evidence type="ECO:0000256" key="9">
    <source>
        <dbReference type="ARBA" id="ARBA00040743"/>
    </source>
</evidence>
<dbReference type="SUPFAM" id="SSF54534">
    <property type="entry name" value="FKBP-like"/>
    <property type="match status" value="1"/>
</dbReference>
<dbReference type="InterPro" id="IPR000297">
    <property type="entry name" value="PPIase_PpiC"/>
</dbReference>
<evidence type="ECO:0000256" key="11">
    <source>
        <dbReference type="SAM" id="Phobius"/>
    </source>
</evidence>
<evidence type="ECO:0000256" key="5">
    <source>
        <dbReference type="ARBA" id="ARBA00022989"/>
    </source>
</evidence>
<feature type="domain" description="PpiC" evidence="12">
    <location>
        <begin position="266"/>
        <end position="356"/>
    </location>
</feature>
<dbReference type="PROSITE" id="PS50198">
    <property type="entry name" value="PPIC_PPIASE_2"/>
    <property type="match status" value="1"/>
</dbReference>
<comment type="subcellular location">
    <subcellularLocation>
        <location evidence="1">Cell inner membrane</location>
        <topology evidence="1">Single-pass type II membrane protein</topology>
        <orientation evidence="1">Periplasmic side</orientation>
    </subcellularLocation>
</comment>
<organism evidence="13">
    <name type="scientific">hydrothermal vent metagenome</name>
    <dbReference type="NCBI Taxonomy" id="652676"/>
    <lineage>
        <taxon>unclassified sequences</taxon>
        <taxon>metagenomes</taxon>
        <taxon>ecological metagenomes</taxon>
    </lineage>
</organism>
<dbReference type="AlphaFoldDB" id="A0A3B0RN89"/>
<dbReference type="GO" id="GO:0005886">
    <property type="term" value="C:plasma membrane"/>
    <property type="evidence" value="ECO:0007669"/>
    <property type="project" value="UniProtKB-SubCell"/>
</dbReference>
<evidence type="ECO:0000256" key="10">
    <source>
        <dbReference type="ARBA" id="ARBA00042775"/>
    </source>
</evidence>
<dbReference type="InterPro" id="IPR027304">
    <property type="entry name" value="Trigger_fact/SurA_dom_sf"/>
</dbReference>
<dbReference type="PANTHER" id="PTHR47529">
    <property type="entry name" value="PEPTIDYL-PROLYL CIS-TRANS ISOMERASE D"/>
    <property type="match status" value="1"/>
</dbReference>
<evidence type="ECO:0000256" key="7">
    <source>
        <dbReference type="ARBA" id="ARBA00023186"/>
    </source>
</evidence>
<evidence type="ECO:0000256" key="2">
    <source>
        <dbReference type="ARBA" id="ARBA00022475"/>
    </source>
</evidence>
<protein>
    <recommendedName>
        <fullName evidence="9">Periplasmic chaperone PpiD</fullName>
    </recommendedName>
    <alternativeName>
        <fullName evidence="10">Periplasmic folding chaperone</fullName>
    </alternativeName>
</protein>
<evidence type="ECO:0000259" key="12">
    <source>
        <dbReference type="PROSITE" id="PS50198"/>
    </source>
</evidence>
<keyword evidence="6 11" id="KW-0472">Membrane</keyword>
<reference evidence="13" key="1">
    <citation type="submission" date="2018-06" db="EMBL/GenBank/DDBJ databases">
        <authorList>
            <person name="Zhirakovskaya E."/>
        </authorList>
    </citation>
    <scope>NUCLEOTIDE SEQUENCE</scope>
</reference>
<accession>A0A3B0RN89</accession>
<dbReference type="Pfam" id="PF13624">
    <property type="entry name" value="SurA_N_3"/>
    <property type="match status" value="1"/>
</dbReference>
<evidence type="ECO:0000256" key="4">
    <source>
        <dbReference type="ARBA" id="ARBA00022692"/>
    </source>
</evidence>
<dbReference type="InterPro" id="IPR046357">
    <property type="entry name" value="PPIase_dom_sf"/>
</dbReference>
<evidence type="ECO:0000313" key="13">
    <source>
        <dbReference type="EMBL" id="VAV93557.1"/>
    </source>
</evidence>
<evidence type="ECO:0000256" key="8">
    <source>
        <dbReference type="ARBA" id="ARBA00038408"/>
    </source>
</evidence>
<dbReference type="GO" id="GO:0003755">
    <property type="term" value="F:peptidyl-prolyl cis-trans isomerase activity"/>
    <property type="evidence" value="ECO:0007669"/>
    <property type="project" value="InterPro"/>
</dbReference>
<dbReference type="Pfam" id="PF13145">
    <property type="entry name" value="Rotamase_2"/>
    <property type="match status" value="1"/>
</dbReference>
<keyword evidence="7" id="KW-0143">Chaperone</keyword>
<dbReference type="Gene3D" id="3.10.50.40">
    <property type="match status" value="1"/>
</dbReference>
<sequence length="636" mass="71311">MLQLFRSGLTSYFATALLGLLIASFALWGIGGDVLTGAGSNVAQIGDEKLTLNEYAREFQNKFTEMQQQSGGEVTREMVIDQGMANRWLTDLVQRETFAYAAHDLHIRVTDAQLRDFIVNIEGFQDTFGEFSKDTFKSIANYRGLSAGEFEEFLRRDLERQYLITSIVSGISVPDTLQKTFTKYLMEERTAEIATIPANNIKDIPEPDEETLKTYYQENSSRYMAPEYRDFRFITLSTKGLENEITVTDEEITAAMGEVAEASGENENRDFDQILFDDKDGADKAYADLKAGRPFGDIILASGSTPEDAAVIENSMQDATDTYGIEAAEAVFTAKEGDYTAPVETDFGWRLFNITKIHAAVKDENKLREETRKRLLEEKALDILYTKSEQITDELAAGGSLADIASNLKLDLKEAHNVDKFGYDAKGDLVANIPTDPTFMTKVFDALEEDEPQLEEMDSGEYFLVVVDNVQPRALRPFEDVKTSVIDLWEADAREEKAREHANEVLAKAEEGASLEDISKSMANMAYMSVTLARNDKTGKVAAMIHENIFTLNVGDVKVMPAADNNGFVVVKVLSRKLPDDALPEAQSAQLKDLMIQEYQQRFMANYWRYLETSLPVIINQRGVRAVHDQLASREQ</sequence>
<keyword evidence="2" id="KW-1003">Cell membrane</keyword>
<comment type="similarity">
    <text evidence="8">Belongs to the PpiD chaperone family.</text>
</comment>
<evidence type="ECO:0000256" key="3">
    <source>
        <dbReference type="ARBA" id="ARBA00022519"/>
    </source>
</evidence>
<gene>
    <name evidence="13" type="ORF">MNBD_ALPHA02-110</name>
</gene>